<dbReference type="Pfam" id="PF00933">
    <property type="entry name" value="Glyco_hydro_3"/>
    <property type="match status" value="1"/>
</dbReference>
<proteinExistence type="predicted"/>
<dbReference type="GO" id="GO:0016787">
    <property type="term" value="F:hydrolase activity"/>
    <property type="evidence" value="ECO:0007669"/>
    <property type="project" value="UniProtKB-KW"/>
</dbReference>
<dbReference type="PRINTS" id="PR00133">
    <property type="entry name" value="GLHYDRLASE3"/>
</dbReference>
<keyword evidence="2" id="KW-0732">Signal</keyword>
<keyword evidence="1 6" id="KW-0378">Hydrolase</keyword>
<dbReference type="InterPro" id="IPR041443">
    <property type="entry name" value="Exop_C"/>
</dbReference>
<comment type="caution">
    <text evidence="6">The sequence shown here is derived from an EMBL/GenBank/DDBJ whole genome shotgun (WGS) entry which is preliminary data.</text>
</comment>
<dbReference type="Pfam" id="PF01915">
    <property type="entry name" value="Glyco_hydro_3_C"/>
    <property type="match status" value="1"/>
</dbReference>
<dbReference type="PANTHER" id="PTHR30620:SF77">
    <property type="entry name" value="LYSOSOMAL BETA GLUCOSIDASE-LIKE"/>
    <property type="match status" value="1"/>
</dbReference>
<evidence type="ECO:0000259" key="5">
    <source>
        <dbReference type="Pfam" id="PF18559"/>
    </source>
</evidence>
<feature type="signal peptide" evidence="2">
    <location>
        <begin position="1"/>
        <end position="30"/>
    </location>
</feature>
<evidence type="ECO:0000313" key="6">
    <source>
        <dbReference type="EMBL" id="MFC3174119.1"/>
    </source>
</evidence>
<dbReference type="InterPro" id="IPR017853">
    <property type="entry name" value="GH"/>
</dbReference>
<reference evidence="7" key="1">
    <citation type="journal article" date="2019" name="Int. J. Syst. Evol. Microbiol.">
        <title>The Global Catalogue of Microorganisms (GCM) 10K type strain sequencing project: providing services to taxonomists for standard genome sequencing and annotation.</title>
        <authorList>
            <consortium name="The Broad Institute Genomics Platform"/>
            <consortium name="The Broad Institute Genome Sequencing Center for Infectious Disease"/>
            <person name="Wu L."/>
            <person name="Ma J."/>
        </authorList>
    </citation>
    <scope>NUCLEOTIDE SEQUENCE [LARGE SCALE GENOMIC DNA]</scope>
    <source>
        <strain evidence="7">KCTC 42984</strain>
    </source>
</reference>
<feature type="domain" description="ExoP galactose-binding-like" evidence="5">
    <location>
        <begin position="675"/>
        <end position="803"/>
    </location>
</feature>
<keyword evidence="7" id="KW-1185">Reference proteome</keyword>
<evidence type="ECO:0000259" key="3">
    <source>
        <dbReference type="Pfam" id="PF00933"/>
    </source>
</evidence>
<dbReference type="EMBL" id="JBHRTQ010000007">
    <property type="protein sequence ID" value="MFC3174119.1"/>
    <property type="molecule type" value="Genomic_DNA"/>
</dbReference>
<gene>
    <name evidence="6" type="ORF">ACFOD9_07645</name>
</gene>
<dbReference type="InterPro" id="IPR036881">
    <property type="entry name" value="Glyco_hydro_3_C_sf"/>
</dbReference>
<dbReference type="RefSeq" id="WP_379509490.1">
    <property type="nucleotide sequence ID" value="NZ_JBHRTQ010000007.1"/>
</dbReference>
<dbReference type="InterPro" id="IPR036962">
    <property type="entry name" value="Glyco_hydro_3_N_sf"/>
</dbReference>
<dbReference type="InterPro" id="IPR002772">
    <property type="entry name" value="Glyco_hydro_3_C"/>
</dbReference>
<dbReference type="SUPFAM" id="SSF52279">
    <property type="entry name" value="Beta-D-glucan exohydrolase, C-terminal domain"/>
    <property type="match status" value="1"/>
</dbReference>
<dbReference type="Gene3D" id="2.60.120.430">
    <property type="entry name" value="Galactose-binding lectin"/>
    <property type="match status" value="1"/>
</dbReference>
<accession>A0ABV7IR76</accession>
<dbReference type="SUPFAM" id="SSF51445">
    <property type="entry name" value="(Trans)glycosidases"/>
    <property type="match status" value="1"/>
</dbReference>
<dbReference type="InterPro" id="IPR051915">
    <property type="entry name" value="Cellulose_Degrad_GH3"/>
</dbReference>
<evidence type="ECO:0000313" key="7">
    <source>
        <dbReference type="Proteomes" id="UP001595604"/>
    </source>
</evidence>
<evidence type="ECO:0000256" key="2">
    <source>
        <dbReference type="SAM" id="SignalP"/>
    </source>
</evidence>
<feature type="domain" description="Glycoside hydrolase family 3 C-terminal" evidence="4">
    <location>
        <begin position="425"/>
        <end position="638"/>
    </location>
</feature>
<dbReference type="Proteomes" id="UP001595604">
    <property type="component" value="Unassembled WGS sequence"/>
</dbReference>
<feature type="chain" id="PRO_5046201823" evidence="2">
    <location>
        <begin position="31"/>
        <end position="816"/>
    </location>
</feature>
<sequence>MTTKPTNRAFRRRTALLLATLLATGSSALAQVAHPEKWPARKASVLVDRQAERTIDRMLARMTLEEKIGQMIQGEIRSVTPEDLRRYPLGSILGGGGAAPLGATPRSGPAPWVASRRAYDAVALEARPGHEPIPIIFGFDAVHGANNIRGATLFPHNVALGAARDPELIRRIGRATAEESAASGIEWTFAPTLAVPQNDRWGRTLEGYSEDPALVASYAGAMIEGLQGRAGLARPIARGFVAATAKHFVGDGGTHDGVDQGDTRVSEDELIRIHFAGYGPAIDAGAMTVMASFNSWNGQKMHGNRSLLTGVLKERMKFGGFVVGDWNGHAQLPGCTADHCAAAFNAGVDMAMAPNDWKALFANTLADVKARVIPLARVDDAVRRILRIKLRLGLFGTPRPYETKPEVVGSAQHRALAREAVRKSLVLLKNDGVLPIKANARVLVAGEAADQISQQSGGWTLTWQGDGNTNADFPNAQSIWAGLAEAVRAGGGTATLSPTGAYDTRPDVAIVVFGETPYAETAGDLATLEFEPGDKRALALLKKFKAAGVPTVSVFLSGRPLWVNPEINQSDAFVAAWLPGSEGGGIADVLVGTADGRARHDFTGRLSYSWPRRADQFALNRGAPGYEPLFPLGFGLAYAHGGQTPRLSEDPGLDAASVNRSVVFSRGQVRAPFALQADPAIRQEPVDTEQAQGGALRFGWSGTAPVRLRFTGPVLDFAREAKADHGLSLTLRVIGQPAQAPIIALAGGRLSGAGLVAAPGTWQTMLIPFACFAAAGADFSRITDYLTIEASAPLALDIAEVKLVGGADPAKCPARP</sequence>
<dbReference type="Pfam" id="PF18559">
    <property type="entry name" value="Exop_C"/>
    <property type="match status" value="1"/>
</dbReference>
<dbReference type="Gene3D" id="3.20.20.300">
    <property type="entry name" value="Glycoside hydrolase, family 3, N-terminal domain"/>
    <property type="match status" value="1"/>
</dbReference>
<dbReference type="InterPro" id="IPR001764">
    <property type="entry name" value="Glyco_hydro_3_N"/>
</dbReference>
<protein>
    <submittedName>
        <fullName evidence="6">Glycoside hydrolase family 3 N-terminal domain-containing protein</fullName>
    </submittedName>
</protein>
<evidence type="ECO:0000256" key="1">
    <source>
        <dbReference type="ARBA" id="ARBA00022801"/>
    </source>
</evidence>
<feature type="domain" description="Glycoside hydrolase family 3 N-terminal" evidence="3">
    <location>
        <begin position="63"/>
        <end position="388"/>
    </location>
</feature>
<dbReference type="PANTHER" id="PTHR30620">
    <property type="entry name" value="PERIPLASMIC BETA-GLUCOSIDASE-RELATED"/>
    <property type="match status" value="1"/>
</dbReference>
<evidence type="ECO:0000259" key="4">
    <source>
        <dbReference type="Pfam" id="PF01915"/>
    </source>
</evidence>
<dbReference type="Gene3D" id="3.40.50.1700">
    <property type="entry name" value="Glycoside hydrolase family 3 C-terminal domain"/>
    <property type="match status" value="1"/>
</dbReference>
<organism evidence="6 7">
    <name type="scientific">Novosphingobium bradum</name>
    <dbReference type="NCBI Taxonomy" id="1737444"/>
    <lineage>
        <taxon>Bacteria</taxon>
        <taxon>Pseudomonadati</taxon>
        <taxon>Pseudomonadota</taxon>
        <taxon>Alphaproteobacteria</taxon>
        <taxon>Sphingomonadales</taxon>
        <taxon>Sphingomonadaceae</taxon>
        <taxon>Novosphingobium</taxon>
    </lineage>
</organism>
<name>A0ABV7IR76_9SPHN</name>